<evidence type="ECO:0008006" key="3">
    <source>
        <dbReference type="Google" id="ProtNLM"/>
    </source>
</evidence>
<evidence type="ECO:0000313" key="1">
    <source>
        <dbReference type="EMBL" id="KAK4545877.1"/>
    </source>
</evidence>
<evidence type="ECO:0000313" key="2">
    <source>
        <dbReference type="Proteomes" id="UP001324427"/>
    </source>
</evidence>
<name>A0AAV9JKX6_9PEZI</name>
<gene>
    <name evidence="1" type="ORF">LTR36_002441</name>
</gene>
<dbReference type="SUPFAM" id="SSF51905">
    <property type="entry name" value="FAD/NAD(P)-binding domain"/>
    <property type="match status" value="1"/>
</dbReference>
<feature type="non-terminal residue" evidence="1">
    <location>
        <position position="56"/>
    </location>
</feature>
<dbReference type="EMBL" id="JAVFHQ010000017">
    <property type="protein sequence ID" value="KAK4545877.1"/>
    <property type="molecule type" value="Genomic_DNA"/>
</dbReference>
<dbReference type="InterPro" id="IPR036188">
    <property type="entry name" value="FAD/NAD-bd_sf"/>
</dbReference>
<dbReference type="Proteomes" id="UP001324427">
    <property type="component" value="Unassembled WGS sequence"/>
</dbReference>
<organism evidence="1 2">
    <name type="scientific">Oleoguttula mirabilis</name>
    <dbReference type="NCBI Taxonomy" id="1507867"/>
    <lineage>
        <taxon>Eukaryota</taxon>
        <taxon>Fungi</taxon>
        <taxon>Dikarya</taxon>
        <taxon>Ascomycota</taxon>
        <taxon>Pezizomycotina</taxon>
        <taxon>Dothideomycetes</taxon>
        <taxon>Dothideomycetidae</taxon>
        <taxon>Mycosphaerellales</taxon>
        <taxon>Teratosphaeriaceae</taxon>
        <taxon>Oleoguttula</taxon>
    </lineage>
</organism>
<dbReference type="AlphaFoldDB" id="A0AAV9JKX6"/>
<protein>
    <recommendedName>
        <fullName evidence="3">FAD-binding domain-containing protein</fullName>
    </recommendedName>
</protein>
<sequence length="56" mass="5992">MAVTHVKVDVSILGAGPVGLVLRACALHPRTLEMLEQLDLFDDLAEIGVVGHRTLT</sequence>
<comment type="caution">
    <text evidence="1">The sequence shown here is derived from an EMBL/GenBank/DDBJ whole genome shotgun (WGS) entry which is preliminary data.</text>
</comment>
<reference evidence="1 2" key="1">
    <citation type="submission" date="2021-11" db="EMBL/GenBank/DDBJ databases">
        <title>Black yeast isolated from Biological Soil Crust.</title>
        <authorList>
            <person name="Kurbessoian T."/>
        </authorList>
    </citation>
    <scope>NUCLEOTIDE SEQUENCE [LARGE SCALE GENOMIC DNA]</scope>
    <source>
        <strain evidence="1 2">CCFEE 5522</strain>
    </source>
</reference>
<accession>A0AAV9JKX6</accession>
<keyword evidence="2" id="KW-1185">Reference proteome</keyword>
<proteinExistence type="predicted"/>